<dbReference type="Gene3D" id="3.40.50.2000">
    <property type="entry name" value="Glycogen Phosphorylase B"/>
    <property type="match status" value="1"/>
</dbReference>
<evidence type="ECO:0000313" key="2">
    <source>
        <dbReference type="Proteomes" id="UP000286075"/>
    </source>
</evidence>
<accession>A0A413GZW1</accession>
<reference evidence="1 2" key="1">
    <citation type="submission" date="2018-08" db="EMBL/GenBank/DDBJ databases">
        <title>A genome reference for cultivated species of the human gut microbiota.</title>
        <authorList>
            <person name="Zou Y."/>
            <person name="Xue W."/>
            <person name="Luo G."/>
        </authorList>
    </citation>
    <scope>NUCLEOTIDE SEQUENCE [LARGE SCALE GENOMIC DNA]</scope>
    <source>
        <strain evidence="1 2">OF03-9BH</strain>
    </source>
</reference>
<dbReference type="EMBL" id="QSCF01000039">
    <property type="protein sequence ID" value="RGX76716.1"/>
    <property type="molecule type" value="Genomic_DNA"/>
</dbReference>
<evidence type="ECO:0000313" key="1">
    <source>
        <dbReference type="EMBL" id="RGX76716.1"/>
    </source>
</evidence>
<organism evidence="1 2">
    <name type="scientific">Bacteroides stercorirosoris</name>
    <dbReference type="NCBI Taxonomy" id="871324"/>
    <lineage>
        <taxon>Bacteria</taxon>
        <taxon>Pseudomonadati</taxon>
        <taxon>Bacteroidota</taxon>
        <taxon>Bacteroidia</taxon>
        <taxon>Bacteroidales</taxon>
        <taxon>Bacteroidaceae</taxon>
        <taxon>Bacteroides</taxon>
    </lineage>
</organism>
<sequence length="221" mass="25147">MLPDFLVEREELRIISKCDKVVYVSPFTADMIRNKYSQLADKILFLPIPVVETDGNRPGTSSSKLLGYLGDYDTTNRNIYPLLEVITNNNFDFVIAGNSDLKIKGNDKIRVYTRISVNEIKRIQQEIDIFICLCNKSGTQIPGKAYHYAATGKPVVIILDGERADDIGLYLSRFERYHLCNNKPIEILECIRNAMEDHKKYVLPVALKVENVASVMLKKTV</sequence>
<name>A0A413GZW1_9BACE</name>
<comment type="caution">
    <text evidence="1">The sequence shown here is derived from an EMBL/GenBank/DDBJ whole genome shotgun (WGS) entry which is preliminary data.</text>
</comment>
<dbReference type="Proteomes" id="UP000286075">
    <property type="component" value="Unassembled WGS sequence"/>
</dbReference>
<dbReference type="AlphaFoldDB" id="A0A413GZW1"/>
<proteinExistence type="predicted"/>
<protein>
    <submittedName>
        <fullName evidence="1">Uncharacterized protein</fullName>
    </submittedName>
</protein>
<gene>
    <name evidence="1" type="ORF">DXA68_18745</name>
</gene>
<dbReference type="SUPFAM" id="SSF53756">
    <property type="entry name" value="UDP-Glycosyltransferase/glycogen phosphorylase"/>
    <property type="match status" value="1"/>
</dbReference>